<evidence type="ECO:0000313" key="1">
    <source>
        <dbReference type="EMBL" id="SDS16076.1"/>
    </source>
</evidence>
<evidence type="ECO:0000313" key="2">
    <source>
        <dbReference type="Proteomes" id="UP000182814"/>
    </source>
</evidence>
<reference evidence="2" key="1">
    <citation type="submission" date="2016-10" db="EMBL/GenBank/DDBJ databases">
        <authorList>
            <person name="Varghese N."/>
            <person name="Submissions S."/>
        </authorList>
    </citation>
    <scope>NUCLEOTIDE SEQUENCE [LARGE SCALE GENOMIC DNA]</scope>
    <source>
        <strain evidence="2">BS3782</strain>
    </source>
</reference>
<dbReference type="AlphaFoldDB" id="A0A1H1PY91"/>
<organism evidence="1 2">
    <name type="scientific">Pseudomonas lini</name>
    <dbReference type="NCBI Taxonomy" id="163011"/>
    <lineage>
        <taxon>Bacteria</taxon>
        <taxon>Pseudomonadati</taxon>
        <taxon>Pseudomonadota</taxon>
        <taxon>Gammaproteobacteria</taxon>
        <taxon>Pseudomonadales</taxon>
        <taxon>Pseudomonadaceae</taxon>
        <taxon>Pseudomonas</taxon>
    </lineage>
</organism>
<keyword evidence="2" id="KW-1185">Reference proteome</keyword>
<name>A0A1H1PY91_9PSED</name>
<protein>
    <submittedName>
        <fullName evidence="1">Uncharacterized protein</fullName>
    </submittedName>
</protein>
<accession>A0A1H1PY91</accession>
<dbReference type="EMBL" id="LT629746">
    <property type="protein sequence ID" value="SDS16076.1"/>
    <property type="molecule type" value="Genomic_DNA"/>
</dbReference>
<proteinExistence type="predicted"/>
<dbReference type="Proteomes" id="UP000182814">
    <property type="component" value="Chromosome I"/>
</dbReference>
<sequence>MVRHGSSTGIAVEFEICVTFAIRTENRTMPGDTTETDNIFDFGESDRYHNFLQRKVDAARFSQNEGQCRSNEEIETEFAAMRTQAAKIREV</sequence>
<gene>
    <name evidence="1" type="ORF">SAMN04490191_0834</name>
</gene>